<evidence type="ECO:0000256" key="5">
    <source>
        <dbReference type="SAM" id="SignalP"/>
    </source>
</evidence>
<dbReference type="InterPro" id="IPR036509">
    <property type="entry name" value="Met_Sox_Rdtase_MsrA_sf"/>
</dbReference>
<keyword evidence="1 4" id="KW-0560">Oxidoreductase</keyword>
<comment type="catalytic activity">
    <reaction evidence="2 4">
        <text>L-methionyl-[protein] + [thioredoxin]-disulfide + H2O = L-methionyl-(S)-S-oxide-[protein] + [thioredoxin]-dithiol</text>
        <dbReference type="Rhea" id="RHEA:14217"/>
        <dbReference type="Rhea" id="RHEA-COMP:10698"/>
        <dbReference type="Rhea" id="RHEA-COMP:10700"/>
        <dbReference type="Rhea" id="RHEA-COMP:12313"/>
        <dbReference type="Rhea" id="RHEA-COMP:12315"/>
        <dbReference type="ChEBI" id="CHEBI:15377"/>
        <dbReference type="ChEBI" id="CHEBI:16044"/>
        <dbReference type="ChEBI" id="CHEBI:29950"/>
        <dbReference type="ChEBI" id="CHEBI:44120"/>
        <dbReference type="ChEBI" id="CHEBI:50058"/>
        <dbReference type="EC" id="1.8.4.11"/>
    </reaction>
</comment>
<sequence>MNAHTPRVALLIVLVALLATQGGASDDDTAYATLAAGCFWCIEADLEKVEGVLSVTSGYTGGTVANPTYKQVSKGKTGHTEAVRVVFDPQVISFEELLAIFWRNHDPTVADRQFCDIGEQYRAGIFYHDEGQREAAERSRAMLEQTKPFTNPIVTEITAASAFYPAEAYHQDYYKKNPIRYSYYRKSCGRDRRLKEIWGERQ</sequence>
<keyword evidence="5" id="KW-0732">Signal</keyword>
<comment type="function">
    <text evidence="4">Has an important function as a repair enzyme for proteins that have been inactivated by oxidation. Catalyzes the reversible oxidation-reduction of methionine sulfoxide in proteins to methionine.</text>
</comment>
<organism evidence="7 8">
    <name type="scientific">Candidatus Sulfomarinibacter kjeldsenii</name>
    <dbReference type="NCBI Taxonomy" id="2885994"/>
    <lineage>
        <taxon>Bacteria</taxon>
        <taxon>Pseudomonadati</taxon>
        <taxon>Acidobacteriota</taxon>
        <taxon>Thermoanaerobaculia</taxon>
        <taxon>Thermoanaerobaculales</taxon>
        <taxon>Candidatus Sulfomarinibacteraceae</taxon>
        <taxon>Candidatus Sulfomarinibacter</taxon>
    </lineage>
</organism>
<feature type="domain" description="Peptide methionine sulphoxide reductase MsrA" evidence="6">
    <location>
        <begin position="32"/>
        <end position="182"/>
    </location>
</feature>
<proteinExistence type="inferred from homology"/>
<evidence type="ECO:0000259" key="6">
    <source>
        <dbReference type="Pfam" id="PF01625"/>
    </source>
</evidence>
<dbReference type="PANTHER" id="PTHR43774:SF1">
    <property type="entry name" value="PEPTIDE METHIONINE SULFOXIDE REDUCTASE MSRA 2"/>
    <property type="match status" value="1"/>
</dbReference>
<dbReference type="Pfam" id="PF01625">
    <property type="entry name" value="PMSR"/>
    <property type="match status" value="1"/>
</dbReference>
<evidence type="ECO:0000313" key="7">
    <source>
        <dbReference type="EMBL" id="MBD3870160.1"/>
    </source>
</evidence>
<dbReference type="SUPFAM" id="SSF55068">
    <property type="entry name" value="Peptide methionine sulfoxide reductase"/>
    <property type="match status" value="1"/>
</dbReference>
<evidence type="ECO:0000256" key="4">
    <source>
        <dbReference type="HAMAP-Rule" id="MF_01401"/>
    </source>
</evidence>
<gene>
    <name evidence="4 7" type="primary">msrA</name>
    <name evidence="7" type="ORF">IFJ97_02225</name>
</gene>
<dbReference type="Proteomes" id="UP000598633">
    <property type="component" value="Unassembled WGS sequence"/>
</dbReference>
<dbReference type="EC" id="1.8.4.11" evidence="4"/>
<evidence type="ECO:0000256" key="1">
    <source>
        <dbReference type="ARBA" id="ARBA00023002"/>
    </source>
</evidence>
<evidence type="ECO:0000313" key="8">
    <source>
        <dbReference type="Proteomes" id="UP000598633"/>
    </source>
</evidence>
<name>A0A8J6YAB7_9BACT</name>
<dbReference type="PANTHER" id="PTHR43774">
    <property type="entry name" value="PEPTIDE METHIONINE SULFOXIDE REDUCTASE"/>
    <property type="match status" value="1"/>
</dbReference>
<evidence type="ECO:0000256" key="2">
    <source>
        <dbReference type="ARBA" id="ARBA00047806"/>
    </source>
</evidence>
<comment type="caution">
    <text evidence="7">The sequence shown here is derived from an EMBL/GenBank/DDBJ whole genome shotgun (WGS) entry which is preliminary data.</text>
</comment>
<evidence type="ECO:0000256" key="3">
    <source>
        <dbReference type="ARBA" id="ARBA00048782"/>
    </source>
</evidence>
<dbReference type="AlphaFoldDB" id="A0A8J6YAB7"/>
<dbReference type="NCBIfam" id="TIGR00401">
    <property type="entry name" value="msrA"/>
    <property type="match status" value="1"/>
</dbReference>
<feature type="signal peptide" evidence="5">
    <location>
        <begin position="1"/>
        <end position="24"/>
    </location>
</feature>
<dbReference type="InterPro" id="IPR002569">
    <property type="entry name" value="Met_Sox_Rdtase_MsrA_dom"/>
</dbReference>
<comment type="similarity">
    <text evidence="4">Belongs to the MsrA Met sulfoxide reductase family.</text>
</comment>
<protein>
    <recommendedName>
        <fullName evidence="4">Peptide methionine sulfoxide reductase MsrA</fullName>
        <shortName evidence="4">Protein-methionine-S-oxide reductase</shortName>
        <ecNumber evidence="4">1.8.4.11</ecNumber>
    </recommendedName>
    <alternativeName>
        <fullName evidence="4">Peptide-methionine (S)-S-oxide reductase</fullName>
        <shortName evidence="4">Peptide Met(O) reductase</shortName>
    </alternativeName>
</protein>
<dbReference type="HAMAP" id="MF_01401">
    <property type="entry name" value="MsrA"/>
    <property type="match status" value="1"/>
</dbReference>
<dbReference type="EMBL" id="JACXWA010000036">
    <property type="protein sequence ID" value="MBD3870160.1"/>
    <property type="molecule type" value="Genomic_DNA"/>
</dbReference>
<feature type="chain" id="PRO_5035215375" description="Peptide methionine sulfoxide reductase MsrA" evidence="5">
    <location>
        <begin position="25"/>
        <end position="202"/>
    </location>
</feature>
<comment type="catalytic activity">
    <reaction evidence="3 4">
        <text>[thioredoxin]-disulfide + L-methionine + H2O = L-methionine (S)-S-oxide + [thioredoxin]-dithiol</text>
        <dbReference type="Rhea" id="RHEA:19993"/>
        <dbReference type="Rhea" id="RHEA-COMP:10698"/>
        <dbReference type="Rhea" id="RHEA-COMP:10700"/>
        <dbReference type="ChEBI" id="CHEBI:15377"/>
        <dbReference type="ChEBI" id="CHEBI:29950"/>
        <dbReference type="ChEBI" id="CHEBI:50058"/>
        <dbReference type="ChEBI" id="CHEBI:57844"/>
        <dbReference type="ChEBI" id="CHEBI:58772"/>
        <dbReference type="EC" id="1.8.4.11"/>
    </reaction>
</comment>
<dbReference type="Gene3D" id="3.30.1060.10">
    <property type="entry name" value="Peptide methionine sulphoxide reductase MsrA"/>
    <property type="match status" value="1"/>
</dbReference>
<accession>A0A8J6YAB7</accession>
<reference evidence="7 8" key="1">
    <citation type="submission" date="2020-08" db="EMBL/GenBank/DDBJ databases">
        <title>Acidobacteriota in marine sediments use diverse sulfur dissimilation pathways.</title>
        <authorList>
            <person name="Wasmund K."/>
        </authorList>
    </citation>
    <scope>NUCLEOTIDE SEQUENCE [LARGE SCALE GENOMIC DNA]</scope>
    <source>
        <strain evidence="7">MAG AM3-A</strain>
    </source>
</reference>
<dbReference type="GO" id="GO:0008113">
    <property type="term" value="F:peptide-methionine (S)-S-oxide reductase activity"/>
    <property type="evidence" value="ECO:0007669"/>
    <property type="project" value="UniProtKB-UniRule"/>
</dbReference>
<feature type="active site" evidence="4">
    <location>
        <position position="38"/>
    </location>
</feature>